<feature type="domain" description="Spore germination GerAC-like C-terminal" evidence="8">
    <location>
        <begin position="195"/>
        <end position="358"/>
    </location>
</feature>
<comment type="similarity">
    <text evidence="2">Belongs to the GerABKC lipoprotein family.</text>
</comment>
<comment type="caution">
    <text evidence="10">The sequence shown here is derived from an EMBL/GenBank/DDBJ whole genome shotgun (WGS) entry which is preliminary data.</text>
</comment>
<keyword evidence="5" id="KW-0472">Membrane</keyword>
<keyword evidence="7" id="KW-0449">Lipoprotein</keyword>
<evidence type="ECO:0000256" key="3">
    <source>
        <dbReference type="ARBA" id="ARBA00022544"/>
    </source>
</evidence>
<evidence type="ECO:0000256" key="7">
    <source>
        <dbReference type="ARBA" id="ARBA00023288"/>
    </source>
</evidence>
<proteinExistence type="inferred from homology"/>
<dbReference type="GO" id="GO:0009847">
    <property type="term" value="P:spore germination"/>
    <property type="evidence" value="ECO:0007669"/>
    <property type="project" value="InterPro"/>
</dbReference>
<feature type="domain" description="Spore germination protein N-terminal" evidence="9">
    <location>
        <begin position="19"/>
        <end position="186"/>
    </location>
</feature>
<keyword evidence="4" id="KW-0732">Signal</keyword>
<dbReference type="NCBIfam" id="TIGR02887">
    <property type="entry name" value="spore_ger_x_C"/>
    <property type="match status" value="1"/>
</dbReference>
<evidence type="ECO:0000313" key="10">
    <source>
        <dbReference type="EMBL" id="KSU88123.1"/>
    </source>
</evidence>
<dbReference type="PANTHER" id="PTHR35789">
    <property type="entry name" value="SPORE GERMINATION PROTEIN B3"/>
    <property type="match status" value="1"/>
</dbReference>
<name>A0A0V8JM80_9BACI</name>
<sequence>MKKLIIIACCSIFLISCADREVIDEIQVVNAIGYDYDKDEDKIRGTILYPIFKYGPTEEPSIIAAKGDSSFDVPLHLNVKSSLPLAFGQLRSVIIGEDYAKHGMHDLVNTLARNPDLGRTIKVAITDGNAHEMLSSVTRKKIKDYQFISNLIDQNIKTENLPRTNLQTFLFSFFSDDRDPFLPLLSQEKDAIKLEGVALFKNEKYISSIDMKEAFLMKLLLDGTKHGRYTMDMKHKGHSGEVILENLRTKTNYELKGNRHNPIIVVHLNIDGLVKEFPQWLKLTKPSNVNMLEKKLTTNLEKDSDRLIKKLQKLGVDPICFTDYVRSRTRNFDSQRFRENYSDMDIHVKAHVNLVQTGISQ</sequence>
<evidence type="ECO:0000256" key="5">
    <source>
        <dbReference type="ARBA" id="ARBA00023136"/>
    </source>
</evidence>
<dbReference type="Gene3D" id="3.30.300.210">
    <property type="entry name" value="Nutrient germinant receptor protein C, domain 3"/>
    <property type="match status" value="1"/>
</dbReference>
<dbReference type="InterPro" id="IPR057336">
    <property type="entry name" value="GerAC_N"/>
</dbReference>
<evidence type="ECO:0000256" key="6">
    <source>
        <dbReference type="ARBA" id="ARBA00023139"/>
    </source>
</evidence>
<evidence type="ECO:0000256" key="1">
    <source>
        <dbReference type="ARBA" id="ARBA00004635"/>
    </source>
</evidence>
<keyword evidence="6" id="KW-0564">Palmitate</keyword>
<dbReference type="Pfam" id="PF25198">
    <property type="entry name" value="Spore_GerAC_N"/>
    <property type="match status" value="1"/>
</dbReference>
<dbReference type="EMBL" id="LNQP01000028">
    <property type="protein sequence ID" value="KSU88123.1"/>
    <property type="molecule type" value="Genomic_DNA"/>
</dbReference>
<organism evidence="10 11">
    <name type="scientific">Priestia veravalensis</name>
    <dbReference type="NCBI Taxonomy" id="1414648"/>
    <lineage>
        <taxon>Bacteria</taxon>
        <taxon>Bacillati</taxon>
        <taxon>Bacillota</taxon>
        <taxon>Bacilli</taxon>
        <taxon>Bacillales</taxon>
        <taxon>Bacillaceae</taxon>
        <taxon>Priestia</taxon>
    </lineage>
</organism>
<comment type="subcellular location">
    <subcellularLocation>
        <location evidence="1">Membrane</location>
        <topology evidence="1">Lipid-anchor</topology>
    </subcellularLocation>
</comment>
<dbReference type="GO" id="GO:0016020">
    <property type="term" value="C:membrane"/>
    <property type="evidence" value="ECO:0007669"/>
    <property type="project" value="UniProtKB-SubCell"/>
</dbReference>
<accession>A0A0V8JM80</accession>
<evidence type="ECO:0000313" key="11">
    <source>
        <dbReference type="Proteomes" id="UP000053681"/>
    </source>
</evidence>
<keyword evidence="11" id="KW-1185">Reference proteome</keyword>
<dbReference type="InterPro" id="IPR008844">
    <property type="entry name" value="Spore_GerAC-like"/>
</dbReference>
<protein>
    <submittedName>
        <fullName evidence="10">Spore gernimation protein GerA</fullName>
    </submittedName>
</protein>
<dbReference type="RefSeq" id="WP_062686736.1">
    <property type="nucleotide sequence ID" value="NZ_KQ758644.1"/>
</dbReference>
<evidence type="ECO:0000259" key="9">
    <source>
        <dbReference type="Pfam" id="PF25198"/>
    </source>
</evidence>
<gene>
    <name evidence="10" type="ORF">AS180_09365</name>
</gene>
<dbReference type="AlphaFoldDB" id="A0A0V8JM80"/>
<keyword evidence="3" id="KW-0309">Germination</keyword>
<evidence type="ECO:0000256" key="4">
    <source>
        <dbReference type="ARBA" id="ARBA00022729"/>
    </source>
</evidence>
<dbReference type="InterPro" id="IPR046953">
    <property type="entry name" value="Spore_GerAC-like_C"/>
</dbReference>
<dbReference type="Proteomes" id="UP000053681">
    <property type="component" value="Unassembled WGS sequence"/>
</dbReference>
<dbReference type="PROSITE" id="PS51257">
    <property type="entry name" value="PROKAR_LIPOPROTEIN"/>
    <property type="match status" value="1"/>
</dbReference>
<dbReference type="PANTHER" id="PTHR35789:SF1">
    <property type="entry name" value="SPORE GERMINATION PROTEIN B3"/>
    <property type="match status" value="1"/>
</dbReference>
<dbReference type="InterPro" id="IPR038501">
    <property type="entry name" value="Spore_GerAC_C_sf"/>
</dbReference>
<evidence type="ECO:0000259" key="8">
    <source>
        <dbReference type="Pfam" id="PF05504"/>
    </source>
</evidence>
<reference evidence="10 11" key="1">
    <citation type="submission" date="2015-11" db="EMBL/GenBank/DDBJ databases">
        <title>Bacillus caseinolyticus sp nov.</title>
        <authorList>
            <person name="Dastager S.G."/>
            <person name="Mawlankar R."/>
        </authorList>
    </citation>
    <scope>NUCLEOTIDE SEQUENCE [LARGE SCALE GENOMIC DNA]</scope>
    <source>
        <strain evidence="10 11">SGD-V-76</strain>
    </source>
</reference>
<dbReference type="Pfam" id="PF05504">
    <property type="entry name" value="Spore_GerAC"/>
    <property type="match status" value="1"/>
</dbReference>
<evidence type="ECO:0000256" key="2">
    <source>
        <dbReference type="ARBA" id="ARBA00007886"/>
    </source>
</evidence>